<dbReference type="Proteomes" id="UP001472677">
    <property type="component" value="Unassembled WGS sequence"/>
</dbReference>
<proteinExistence type="predicted"/>
<evidence type="ECO:0000313" key="2">
    <source>
        <dbReference type="Proteomes" id="UP001472677"/>
    </source>
</evidence>
<reference evidence="1 2" key="1">
    <citation type="journal article" date="2024" name="G3 (Bethesda)">
        <title>Genome assembly of Hibiscus sabdariffa L. provides insights into metabolisms of medicinal natural products.</title>
        <authorList>
            <person name="Kim T."/>
        </authorList>
    </citation>
    <scope>NUCLEOTIDE SEQUENCE [LARGE SCALE GENOMIC DNA]</scope>
    <source>
        <strain evidence="1">TK-2024</strain>
        <tissue evidence="1">Old leaves</tissue>
    </source>
</reference>
<accession>A0ABR2BPC3</accession>
<gene>
    <name evidence="1" type="ORF">V6N12_016853</name>
</gene>
<keyword evidence="2" id="KW-1185">Reference proteome</keyword>
<protein>
    <submittedName>
        <fullName evidence="1">Uncharacterized protein</fullName>
    </submittedName>
</protein>
<sequence length="331" mass="35102">MVAAGLDGFELIWVAGSMMLLSFPYVDLRGRLVSSTEVWSTWFGRLEEWSASVVYESCRAWISISGLSIHLWLEGSFHNIVGLWGSYLRVDAATKEVVEISAHNRVFWIVVQEAELVQVPTVEQREVEASSELGDSSQGASVASPISYLAGEQDRVLSPCSYENQLWGLDRNGRDRTESVGVIIGVERSAGDCGGVRSASAVLDAIVGALSVECVAVVQAPESAVVRDSHLGHILGGDCAMSLGDNCVTSPPAVVLGDAEATLAPIIGSVPASVRKIKSVNSLVEALGSSAQWCVVHAARSRRGHGRPRKGICLVEAGGDVVNASLTDSDI</sequence>
<evidence type="ECO:0000313" key="1">
    <source>
        <dbReference type="EMBL" id="KAK8509009.1"/>
    </source>
</evidence>
<comment type="caution">
    <text evidence="1">The sequence shown here is derived from an EMBL/GenBank/DDBJ whole genome shotgun (WGS) entry which is preliminary data.</text>
</comment>
<organism evidence="1 2">
    <name type="scientific">Hibiscus sabdariffa</name>
    <name type="common">roselle</name>
    <dbReference type="NCBI Taxonomy" id="183260"/>
    <lineage>
        <taxon>Eukaryota</taxon>
        <taxon>Viridiplantae</taxon>
        <taxon>Streptophyta</taxon>
        <taxon>Embryophyta</taxon>
        <taxon>Tracheophyta</taxon>
        <taxon>Spermatophyta</taxon>
        <taxon>Magnoliopsida</taxon>
        <taxon>eudicotyledons</taxon>
        <taxon>Gunneridae</taxon>
        <taxon>Pentapetalae</taxon>
        <taxon>rosids</taxon>
        <taxon>malvids</taxon>
        <taxon>Malvales</taxon>
        <taxon>Malvaceae</taxon>
        <taxon>Malvoideae</taxon>
        <taxon>Hibiscus</taxon>
    </lineage>
</organism>
<dbReference type="EMBL" id="JBBPBM010000095">
    <property type="protein sequence ID" value="KAK8509009.1"/>
    <property type="molecule type" value="Genomic_DNA"/>
</dbReference>
<name>A0ABR2BPC3_9ROSI</name>